<dbReference type="AlphaFoldDB" id="A0A0G4F4J7"/>
<accession>A0A0G4F4J7</accession>
<dbReference type="GO" id="GO:0003735">
    <property type="term" value="F:structural constituent of ribosome"/>
    <property type="evidence" value="ECO:0007669"/>
    <property type="project" value="InterPro"/>
</dbReference>
<dbReference type="InterPro" id="IPR018258">
    <property type="entry name" value="Ribosomal_bL21_CS"/>
</dbReference>
<name>A0A0G4F4J7_VITBC</name>
<dbReference type="Proteomes" id="UP000041254">
    <property type="component" value="Unassembled WGS sequence"/>
</dbReference>
<dbReference type="GO" id="GO:0009536">
    <property type="term" value="C:plastid"/>
    <property type="evidence" value="ECO:0007669"/>
    <property type="project" value="UniProtKB-SubCell"/>
</dbReference>
<dbReference type="GO" id="GO:0019843">
    <property type="term" value="F:rRNA binding"/>
    <property type="evidence" value="ECO:0007669"/>
    <property type="project" value="UniProtKB-KW"/>
</dbReference>
<comment type="similarity">
    <text evidence="2">Belongs to the bacterial ribosomal protein bL21 family.</text>
</comment>
<evidence type="ECO:0000256" key="8">
    <source>
        <dbReference type="SAM" id="SignalP"/>
    </source>
</evidence>
<evidence type="ECO:0000313" key="10">
    <source>
        <dbReference type="Proteomes" id="UP000041254"/>
    </source>
</evidence>
<dbReference type="HAMAP" id="MF_01363">
    <property type="entry name" value="Ribosomal_bL21"/>
    <property type="match status" value="1"/>
</dbReference>
<keyword evidence="8" id="KW-0732">Signal</keyword>
<reference evidence="9 10" key="1">
    <citation type="submission" date="2014-11" db="EMBL/GenBank/DDBJ databases">
        <authorList>
            <person name="Zhu J."/>
            <person name="Qi W."/>
            <person name="Song R."/>
        </authorList>
    </citation>
    <scope>NUCLEOTIDE SEQUENCE [LARGE SCALE GENOMIC DNA]</scope>
</reference>
<organism evidence="9 10">
    <name type="scientific">Vitrella brassicaformis (strain CCMP3155)</name>
    <dbReference type="NCBI Taxonomy" id="1169540"/>
    <lineage>
        <taxon>Eukaryota</taxon>
        <taxon>Sar</taxon>
        <taxon>Alveolata</taxon>
        <taxon>Colpodellida</taxon>
        <taxon>Vitrellaceae</taxon>
        <taxon>Vitrella</taxon>
    </lineage>
</organism>
<dbReference type="PANTHER" id="PTHR21349:SF7">
    <property type="entry name" value="LARGE RIBOSOMAL SUBUNIT PROTEIN BL21C"/>
    <property type="match status" value="1"/>
</dbReference>
<keyword evidence="4" id="KW-0699">rRNA-binding</keyword>
<protein>
    <recommendedName>
        <fullName evidence="11">Ribosomal protein L21</fullName>
    </recommendedName>
</protein>
<dbReference type="PROSITE" id="PS01169">
    <property type="entry name" value="RIBOSOMAL_L21"/>
    <property type="match status" value="1"/>
</dbReference>
<evidence type="ECO:0000256" key="7">
    <source>
        <dbReference type="ARBA" id="ARBA00023274"/>
    </source>
</evidence>
<dbReference type="PhylomeDB" id="A0A0G4F4J7"/>
<keyword evidence="7" id="KW-0687">Ribonucleoprotein</keyword>
<evidence type="ECO:0000256" key="3">
    <source>
        <dbReference type="ARBA" id="ARBA00022640"/>
    </source>
</evidence>
<keyword evidence="5" id="KW-0694">RNA-binding</keyword>
<dbReference type="VEuPathDB" id="CryptoDB:Vbra_8806"/>
<feature type="signal peptide" evidence="8">
    <location>
        <begin position="1"/>
        <end position="26"/>
    </location>
</feature>
<dbReference type="InterPro" id="IPR028909">
    <property type="entry name" value="bL21-like"/>
</dbReference>
<evidence type="ECO:0008006" key="11">
    <source>
        <dbReference type="Google" id="ProtNLM"/>
    </source>
</evidence>
<dbReference type="PANTHER" id="PTHR21349">
    <property type="entry name" value="50S RIBOSOMAL PROTEIN L21"/>
    <property type="match status" value="1"/>
</dbReference>
<dbReference type="Pfam" id="PF00829">
    <property type="entry name" value="Ribosomal_L21p"/>
    <property type="match status" value="1"/>
</dbReference>
<keyword evidence="10" id="KW-1185">Reference proteome</keyword>
<evidence type="ECO:0000256" key="5">
    <source>
        <dbReference type="ARBA" id="ARBA00022884"/>
    </source>
</evidence>
<proteinExistence type="inferred from homology"/>
<evidence type="ECO:0000313" key="9">
    <source>
        <dbReference type="EMBL" id="CEM06836.1"/>
    </source>
</evidence>
<dbReference type="InParanoid" id="A0A0G4F4J7"/>
<dbReference type="InterPro" id="IPR001787">
    <property type="entry name" value="Ribosomal_bL21"/>
</dbReference>
<dbReference type="EMBL" id="CDMY01000371">
    <property type="protein sequence ID" value="CEM06836.1"/>
    <property type="molecule type" value="Genomic_DNA"/>
</dbReference>
<dbReference type="GO" id="GO:0005762">
    <property type="term" value="C:mitochondrial large ribosomal subunit"/>
    <property type="evidence" value="ECO:0007669"/>
    <property type="project" value="TreeGrafter"/>
</dbReference>
<evidence type="ECO:0000256" key="1">
    <source>
        <dbReference type="ARBA" id="ARBA00004474"/>
    </source>
</evidence>
<gene>
    <name evidence="9" type="ORF">Vbra_8806</name>
</gene>
<keyword evidence="3" id="KW-0934">Plastid</keyword>
<dbReference type="GO" id="GO:0006412">
    <property type="term" value="P:translation"/>
    <property type="evidence" value="ECO:0007669"/>
    <property type="project" value="InterPro"/>
</dbReference>
<keyword evidence="6" id="KW-0689">Ribosomal protein</keyword>
<feature type="chain" id="PRO_5005188590" description="Ribosomal protein L21" evidence="8">
    <location>
        <begin position="27"/>
        <end position="263"/>
    </location>
</feature>
<evidence type="ECO:0000256" key="6">
    <source>
        <dbReference type="ARBA" id="ARBA00022980"/>
    </source>
</evidence>
<dbReference type="SUPFAM" id="SSF141091">
    <property type="entry name" value="L21p-like"/>
    <property type="match status" value="1"/>
</dbReference>
<evidence type="ECO:0000256" key="4">
    <source>
        <dbReference type="ARBA" id="ARBA00022730"/>
    </source>
</evidence>
<dbReference type="InterPro" id="IPR036164">
    <property type="entry name" value="bL21-like_sf"/>
</dbReference>
<sequence>MIWHSTRTACVGITFSFLLFQHHSHGFLPPLSSIPARLDSATVGARGPRRTAAASAAVADTTEYLSPAQERLAKRTDGRDRSGSFAVVELSGHQHWVEVGRFYNVYRLQADEGRRVALNRVLVYNTPEGEAWFGTPYLENVRVYATVQEHFRGPKLKIFKFRPKKHYRRMQGHRQEMTRIKIDRIEIVRSADAVDTPRFPDYDPDMIDRATEDPLYNLFHGIREEAELLRLGSGSPRRGAELLIDKFHANQRTKVPFAYKNNF</sequence>
<dbReference type="OrthoDB" id="5994at2759"/>
<comment type="subcellular location">
    <subcellularLocation>
        <location evidence="1">Plastid</location>
    </subcellularLocation>
</comment>
<evidence type="ECO:0000256" key="2">
    <source>
        <dbReference type="ARBA" id="ARBA00008563"/>
    </source>
</evidence>
<dbReference type="STRING" id="1169540.A0A0G4F4J7"/>
<dbReference type="NCBIfam" id="TIGR00061">
    <property type="entry name" value="L21"/>
    <property type="match status" value="1"/>
</dbReference>